<evidence type="ECO:0000313" key="1">
    <source>
        <dbReference type="EMBL" id="CAK0787761.1"/>
    </source>
</evidence>
<comment type="caution">
    <text evidence="1">The sequence shown here is derived from an EMBL/GenBank/DDBJ whole genome shotgun (WGS) entry which is preliminary data.</text>
</comment>
<gene>
    <name evidence="1" type="ORF">CVIRNUC_010983</name>
</gene>
<dbReference type="Proteomes" id="UP001314263">
    <property type="component" value="Unassembled WGS sequence"/>
</dbReference>
<organism evidence="1 2">
    <name type="scientific">Coccomyxa viridis</name>
    <dbReference type="NCBI Taxonomy" id="1274662"/>
    <lineage>
        <taxon>Eukaryota</taxon>
        <taxon>Viridiplantae</taxon>
        <taxon>Chlorophyta</taxon>
        <taxon>core chlorophytes</taxon>
        <taxon>Trebouxiophyceae</taxon>
        <taxon>Trebouxiophyceae incertae sedis</taxon>
        <taxon>Coccomyxaceae</taxon>
        <taxon>Coccomyxa</taxon>
    </lineage>
</organism>
<reference evidence="1 2" key="1">
    <citation type="submission" date="2023-10" db="EMBL/GenBank/DDBJ databases">
        <authorList>
            <person name="Maclean D."/>
            <person name="Macfadyen A."/>
        </authorList>
    </citation>
    <scope>NUCLEOTIDE SEQUENCE [LARGE SCALE GENOMIC DNA]</scope>
</reference>
<sequence length="101" mass="10404">MSVPPTSKPCMAEACKMSSSCQKERLTVATLSCNAILGRSQLEQSLLQSICLSSVRDAAVRSTESMLSIATENALPAMRGSSTGGVCLSMHAQISGSPGAP</sequence>
<evidence type="ECO:0000313" key="2">
    <source>
        <dbReference type="Proteomes" id="UP001314263"/>
    </source>
</evidence>
<proteinExistence type="predicted"/>
<name>A0AAV1IMA8_9CHLO</name>
<dbReference type="EMBL" id="CAUYUE010000018">
    <property type="protein sequence ID" value="CAK0787761.1"/>
    <property type="molecule type" value="Genomic_DNA"/>
</dbReference>
<dbReference type="AlphaFoldDB" id="A0AAV1IMA8"/>
<accession>A0AAV1IMA8</accession>
<protein>
    <submittedName>
        <fullName evidence="1">Uncharacterized protein</fullName>
    </submittedName>
</protein>
<keyword evidence="2" id="KW-1185">Reference proteome</keyword>